<dbReference type="Proteomes" id="UP000324222">
    <property type="component" value="Unassembled WGS sequence"/>
</dbReference>
<comment type="caution">
    <text evidence="1">The sequence shown here is derived from an EMBL/GenBank/DDBJ whole genome shotgun (WGS) entry which is preliminary data.</text>
</comment>
<name>A0A5B7J3X2_PORTR</name>
<organism evidence="1 2">
    <name type="scientific">Portunus trituberculatus</name>
    <name type="common">Swimming crab</name>
    <name type="synonym">Neptunus trituberculatus</name>
    <dbReference type="NCBI Taxonomy" id="210409"/>
    <lineage>
        <taxon>Eukaryota</taxon>
        <taxon>Metazoa</taxon>
        <taxon>Ecdysozoa</taxon>
        <taxon>Arthropoda</taxon>
        <taxon>Crustacea</taxon>
        <taxon>Multicrustacea</taxon>
        <taxon>Malacostraca</taxon>
        <taxon>Eumalacostraca</taxon>
        <taxon>Eucarida</taxon>
        <taxon>Decapoda</taxon>
        <taxon>Pleocyemata</taxon>
        <taxon>Brachyura</taxon>
        <taxon>Eubrachyura</taxon>
        <taxon>Portunoidea</taxon>
        <taxon>Portunidae</taxon>
        <taxon>Portuninae</taxon>
        <taxon>Portunus</taxon>
    </lineage>
</organism>
<evidence type="ECO:0000313" key="1">
    <source>
        <dbReference type="EMBL" id="MPC89143.1"/>
    </source>
</evidence>
<accession>A0A5B7J3X2</accession>
<reference evidence="1 2" key="1">
    <citation type="submission" date="2019-05" db="EMBL/GenBank/DDBJ databases">
        <title>Another draft genome of Portunus trituberculatus and its Hox gene families provides insights of decapod evolution.</title>
        <authorList>
            <person name="Jeong J.-H."/>
            <person name="Song I."/>
            <person name="Kim S."/>
            <person name="Choi T."/>
            <person name="Kim D."/>
            <person name="Ryu S."/>
            <person name="Kim W."/>
        </authorList>
    </citation>
    <scope>NUCLEOTIDE SEQUENCE [LARGE SCALE GENOMIC DNA]</scope>
    <source>
        <tissue evidence="1">Muscle</tissue>
    </source>
</reference>
<dbReference type="EMBL" id="VSRR010080040">
    <property type="protein sequence ID" value="MPC89143.1"/>
    <property type="molecule type" value="Genomic_DNA"/>
</dbReference>
<evidence type="ECO:0000313" key="2">
    <source>
        <dbReference type="Proteomes" id="UP000324222"/>
    </source>
</evidence>
<proteinExistence type="predicted"/>
<protein>
    <submittedName>
        <fullName evidence="1">Uncharacterized protein</fullName>
    </submittedName>
</protein>
<gene>
    <name evidence="1" type="ORF">E2C01_084076</name>
</gene>
<keyword evidence="2" id="KW-1185">Reference proteome</keyword>
<dbReference type="AlphaFoldDB" id="A0A5B7J3X2"/>
<sequence>MNLGAAPSLPCECRFTALHVLCILRELFSFDMIMMRLFAKGEGHMRSRNDKTNHHTNTNDAISGKQLRYPTTEIYYM</sequence>